<dbReference type="RefSeq" id="WP_243846553.1">
    <property type="nucleotide sequence ID" value="NZ_JAASQL010000004.1"/>
</dbReference>
<dbReference type="Gene3D" id="3.50.50.60">
    <property type="entry name" value="FAD/NAD(P)-binding domain"/>
    <property type="match status" value="1"/>
</dbReference>
<name>A0ABX0UBF0_9FLAO</name>
<evidence type="ECO:0000256" key="2">
    <source>
        <dbReference type="ARBA" id="ARBA00022630"/>
    </source>
</evidence>
<dbReference type="PRINTS" id="PR00420">
    <property type="entry name" value="RNGMNOXGNASE"/>
</dbReference>
<proteinExistence type="predicted"/>
<feature type="domain" description="FAD-binding" evidence="5">
    <location>
        <begin position="6"/>
        <end position="304"/>
    </location>
</feature>
<dbReference type="InterPro" id="IPR002938">
    <property type="entry name" value="FAD-bd"/>
</dbReference>
<keyword evidence="7" id="KW-1185">Reference proteome</keyword>
<evidence type="ECO:0000256" key="4">
    <source>
        <dbReference type="ARBA" id="ARBA00023002"/>
    </source>
</evidence>
<evidence type="ECO:0000256" key="3">
    <source>
        <dbReference type="ARBA" id="ARBA00022827"/>
    </source>
</evidence>
<sequence>MMIIDIIGGGIGGLTTGIFLKRKGFNVRVFEQTKEVRSLGAGIILANNAMQVYQKLNLSDKITAQGSYVSSVKIVDEKLETISETDLSVFESKYQLKNIAIHRGKLQRILMDEFESDELFLDHQLKGIKKKSNGCLLKFNNDKDYNSEVVIGADGIHSKVRQLLFESVKIRKAQQICWRGVLNYNLPEKYSHQAVESWGKGVRFGFVKINDQKVYWYALKSIHKYRKQNININDFKVFDSLVADIISKTDEKNIHTAEIMDIAPFKNWSVDCICLLGDAAHATTPNLGQGACQAIEDAFVLAECIEKHHILKAFKEYEKLRIKKAHKIVLTSYKIGTIAHWSNSLLVWLRNRIVKTIPLSIQEKQMEAIFKLVII</sequence>
<dbReference type="Pfam" id="PF01494">
    <property type="entry name" value="FAD_binding_3"/>
    <property type="match status" value="1"/>
</dbReference>
<protein>
    <submittedName>
        <fullName evidence="6">2-polyprenyl-6-methoxyphenol hydroxylase-like FAD-dependent oxidoreductase</fullName>
    </submittedName>
</protein>
<comment type="cofactor">
    <cofactor evidence="1">
        <name>FAD</name>
        <dbReference type="ChEBI" id="CHEBI:57692"/>
    </cofactor>
</comment>
<dbReference type="PANTHER" id="PTHR46496:SF1">
    <property type="entry name" value="ZEAXANTHIN EPOXIDASE, CHLOROPLASTIC"/>
    <property type="match status" value="1"/>
</dbReference>
<accession>A0ABX0UBF0</accession>
<evidence type="ECO:0000313" key="7">
    <source>
        <dbReference type="Proteomes" id="UP000745859"/>
    </source>
</evidence>
<keyword evidence="2" id="KW-0285">Flavoprotein</keyword>
<organism evidence="6 7">
    <name type="scientific">Wenyingzhuangia heitensis</name>
    <dbReference type="NCBI Taxonomy" id="1487859"/>
    <lineage>
        <taxon>Bacteria</taxon>
        <taxon>Pseudomonadati</taxon>
        <taxon>Bacteroidota</taxon>
        <taxon>Flavobacteriia</taxon>
        <taxon>Flavobacteriales</taxon>
        <taxon>Flavobacteriaceae</taxon>
        <taxon>Wenyingzhuangia</taxon>
    </lineage>
</organism>
<keyword evidence="3" id="KW-0274">FAD</keyword>
<dbReference type="SUPFAM" id="SSF51905">
    <property type="entry name" value="FAD/NAD(P)-binding domain"/>
    <property type="match status" value="1"/>
</dbReference>
<dbReference type="InterPro" id="IPR036188">
    <property type="entry name" value="FAD/NAD-bd_sf"/>
</dbReference>
<dbReference type="EMBL" id="JAASQL010000004">
    <property type="protein sequence ID" value="NIJ46058.1"/>
    <property type="molecule type" value="Genomic_DNA"/>
</dbReference>
<comment type="caution">
    <text evidence="6">The sequence shown here is derived from an EMBL/GenBank/DDBJ whole genome shotgun (WGS) entry which is preliminary data.</text>
</comment>
<evidence type="ECO:0000256" key="1">
    <source>
        <dbReference type="ARBA" id="ARBA00001974"/>
    </source>
</evidence>
<evidence type="ECO:0000259" key="5">
    <source>
        <dbReference type="Pfam" id="PF01494"/>
    </source>
</evidence>
<keyword evidence="4" id="KW-0560">Oxidoreductase</keyword>
<evidence type="ECO:0000313" key="6">
    <source>
        <dbReference type="EMBL" id="NIJ46058.1"/>
    </source>
</evidence>
<dbReference type="Proteomes" id="UP000745859">
    <property type="component" value="Unassembled WGS sequence"/>
</dbReference>
<dbReference type="PANTHER" id="PTHR46496">
    <property type="match status" value="1"/>
</dbReference>
<reference evidence="6 7" key="1">
    <citation type="submission" date="2020-03" db="EMBL/GenBank/DDBJ databases">
        <title>Genomic Encyclopedia of Type Strains, Phase IV (KMG-IV): sequencing the most valuable type-strain genomes for metagenomic binning, comparative biology and taxonomic classification.</title>
        <authorList>
            <person name="Goeker M."/>
        </authorList>
    </citation>
    <scope>NUCLEOTIDE SEQUENCE [LARGE SCALE GENOMIC DNA]</scope>
    <source>
        <strain evidence="6 7">DSM 101599</strain>
    </source>
</reference>
<gene>
    <name evidence="6" type="ORF">FHR24_002536</name>
</gene>